<evidence type="ECO:0000313" key="3">
    <source>
        <dbReference type="Proteomes" id="UP001497522"/>
    </source>
</evidence>
<sequence length="59" mass="6574">MRHFFSLCHILAGSLTFCHSCNILACSLIHEMPCPITKTFDNNISSTTNNLLFHCLSSS</sequence>
<dbReference type="Proteomes" id="UP001497522">
    <property type="component" value="Chromosome 9"/>
</dbReference>
<organism evidence="2 3">
    <name type="scientific">Sphagnum jensenii</name>
    <dbReference type="NCBI Taxonomy" id="128206"/>
    <lineage>
        <taxon>Eukaryota</taxon>
        <taxon>Viridiplantae</taxon>
        <taxon>Streptophyta</taxon>
        <taxon>Embryophyta</taxon>
        <taxon>Bryophyta</taxon>
        <taxon>Sphagnophytina</taxon>
        <taxon>Sphagnopsida</taxon>
        <taxon>Sphagnales</taxon>
        <taxon>Sphagnaceae</taxon>
        <taxon>Sphagnum</taxon>
    </lineage>
</organism>
<accession>A0ABP1C0L4</accession>
<feature type="signal peptide" evidence="1">
    <location>
        <begin position="1"/>
        <end position="20"/>
    </location>
</feature>
<gene>
    <name evidence="2" type="ORF">CSSPJE1EN2_LOCUS23618</name>
</gene>
<evidence type="ECO:0000256" key="1">
    <source>
        <dbReference type="SAM" id="SignalP"/>
    </source>
</evidence>
<reference evidence="2" key="1">
    <citation type="submission" date="2024-03" db="EMBL/GenBank/DDBJ databases">
        <authorList>
            <consortium name="ELIXIR-Norway"/>
            <consortium name="Elixir Norway"/>
        </authorList>
    </citation>
    <scope>NUCLEOTIDE SEQUENCE</scope>
</reference>
<proteinExistence type="predicted"/>
<protein>
    <submittedName>
        <fullName evidence="2">Uncharacterized protein</fullName>
    </submittedName>
</protein>
<evidence type="ECO:0000313" key="2">
    <source>
        <dbReference type="EMBL" id="CAK9882262.1"/>
    </source>
</evidence>
<keyword evidence="3" id="KW-1185">Reference proteome</keyword>
<feature type="chain" id="PRO_5046610543" evidence="1">
    <location>
        <begin position="21"/>
        <end position="59"/>
    </location>
</feature>
<name>A0ABP1C0L4_9BRYO</name>
<keyword evidence="1" id="KW-0732">Signal</keyword>
<dbReference type="EMBL" id="OZ023710">
    <property type="protein sequence ID" value="CAK9882262.1"/>
    <property type="molecule type" value="Genomic_DNA"/>
</dbReference>